<dbReference type="eggNOG" id="ENOG502RY5R">
    <property type="taxonomic scope" value="Eukaryota"/>
</dbReference>
<dbReference type="GeneID" id="104238246"/>
<reference evidence="3" key="1">
    <citation type="journal article" date="2013" name="Genome Biol.">
        <title>Reference genomes and transcriptomes of Nicotiana sylvestris and Nicotiana tomentosiformis.</title>
        <authorList>
            <person name="Sierro N."/>
            <person name="Battey J.N."/>
            <person name="Ouadi S."/>
            <person name="Bovet L."/>
            <person name="Goepfert S."/>
            <person name="Bakaher N."/>
            <person name="Peitsch M.C."/>
            <person name="Ivanov N.V."/>
        </authorList>
    </citation>
    <scope>NUCLEOTIDE SEQUENCE [LARGE SCALE GENOMIC DNA]</scope>
</reference>
<dbReference type="KEGG" id="nsy:104238246"/>
<name>A0A1U7XMM6_NICSY</name>
<dbReference type="OrthoDB" id="16820at2759"/>
<dbReference type="PANTHER" id="PTHR46142">
    <property type="match status" value="1"/>
</dbReference>
<dbReference type="PANTHER" id="PTHR46142:SF8">
    <property type="entry name" value="EXPRESSED PROTEIN"/>
    <property type="match status" value="1"/>
</dbReference>
<feature type="domain" description="VOC" evidence="2">
    <location>
        <begin position="42"/>
        <end position="166"/>
    </location>
</feature>
<feature type="compositionally biased region" description="Basic and acidic residues" evidence="1">
    <location>
        <begin position="19"/>
        <end position="31"/>
    </location>
</feature>
<keyword evidence="3" id="KW-1185">Reference proteome</keyword>
<dbReference type="CDD" id="cd07245">
    <property type="entry name" value="VOC_like"/>
    <property type="match status" value="1"/>
</dbReference>
<evidence type="ECO:0000259" key="2">
    <source>
        <dbReference type="PROSITE" id="PS51819"/>
    </source>
</evidence>
<dbReference type="RefSeq" id="XP_009790866.1">
    <property type="nucleotide sequence ID" value="XM_009792564.1"/>
</dbReference>
<accession>A0A1U7XMM6</accession>
<protein>
    <submittedName>
        <fullName evidence="4">Uncharacterized protein LOC104238246</fullName>
    </submittedName>
</protein>
<dbReference type="PROSITE" id="PS51819">
    <property type="entry name" value="VOC"/>
    <property type="match status" value="1"/>
</dbReference>
<dbReference type="InterPro" id="IPR037523">
    <property type="entry name" value="VOC_core"/>
</dbReference>
<reference evidence="4" key="2">
    <citation type="submission" date="2025-08" db="UniProtKB">
        <authorList>
            <consortium name="RefSeq"/>
        </authorList>
    </citation>
    <scope>IDENTIFICATION</scope>
    <source>
        <tissue evidence="4">Leaf</tissue>
    </source>
</reference>
<dbReference type="Proteomes" id="UP000189701">
    <property type="component" value="Unplaced"/>
</dbReference>
<dbReference type="SUPFAM" id="SSF54593">
    <property type="entry name" value="Glyoxalase/Bleomycin resistance protein/Dihydroxybiphenyl dioxygenase"/>
    <property type="match status" value="1"/>
</dbReference>
<sequence length="203" mass="23382">MQSQEERKHGYVKGEVTNQEEREQKHEKSTTDEQQNEIPLMALNHVSRLCKNVKESEDFYTKVLGFVLIERPQAFDFNGAWLFNYGVGIHLVQAKEEDRLPNNTDTLDPMDNHISFQSEDMEGMVERLKQLNIKYLKRTVGEEEGAAIDQLFFKDPDGHMIEICNCENVKLVPQRSIGRIKLPFNRHIPPVELGKDDANAAKA</sequence>
<gene>
    <name evidence="4" type="primary">LOC104238246</name>
</gene>
<dbReference type="Pfam" id="PF00903">
    <property type="entry name" value="Glyoxalase"/>
    <property type="match status" value="1"/>
</dbReference>
<feature type="region of interest" description="Disordered" evidence="1">
    <location>
        <begin position="1"/>
        <end position="36"/>
    </location>
</feature>
<dbReference type="AlphaFoldDB" id="A0A1U7XMM6"/>
<dbReference type="InterPro" id="IPR004360">
    <property type="entry name" value="Glyas_Fos-R_dOase_dom"/>
</dbReference>
<evidence type="ECO:0000313" key="4">
    <source>
        <dbReference type="RefSeq" id="XP_009790866.1"/>
    </source>
</evidence>
<organism evidence="3 4">
    <name type="scientific">Nicotiana sylvestris</name>
    <name type="common">Wood tobacco</name>
    <name type="synonym">South American tobacco</name>
    <dbReference type="NCBI Taxonomy" id="4096"/>
    <lineage>
        <taxon>Eukaryota</taxon>
        <taxon>Viridiplantae</taxon>
        <taxon>Streptophyta</taxon>
        <taxon>Embryophyta</taxon>
        <taxon>Tracheophyta</taxon>
        <taxon>Spermatophyta</taxon>
        <taxon>Magnoliopsida</taxon>
        <taxon>eudicotyledons</taxon>
        <taxon>Gunneridae</taxon>
        <taxon>Pentapetalae</taxon>
        <taxon>asterids</taxon>
        <taxon>lamiids</taxon>
        <taxon>Solanales</taxon>
        <taxon>Solanaceae</taxon>
        <taxon>Nicotianoideae</taxon>
        <taxon>Nicotianeae</taxon>
        <taxon>Nicotiana</taxon>
    </lineage>
</organism>
<dbReference type="InterPro" id="IPR029068">
    <property type="entry name" value="Glyas_Bleomycin-R_OHBP_Dase"/>
</dbReference>
<evidence type="ECO:0000313" key="3">
    <source>
        <dbReference type="Proteomes" id="UP000189701"/>
    </source>
</evidence>
<dbReference type="Gene3D" id="3.10.180.10">
    <property type="entry name" value="2,3-Dihydroxybiphenyl 1,2-Dioxygenase, domain 1"/>
    <property type="match status" value="1"/>
</dbReference>
<dbReference type="STRING" id="4096.A0A1U7XMM6"/>
<evidence type="ECO:0000256" key="1">
    <source>
        <dbReference type="SAM" id="MobiDB-lite"/>
    </source>
</evidence>
<proteinExistence type="predicted"/>